<dbReference type="Gene3D" id="3.40.50.2300">
    <property type="match status" value="1"/>
</dbReference>
<dbReference type="RefSeq" id="WP_068448483.1">
    <property type="nucleotide sequence ID" value="NZ_CP150660.1"/>
</dbReference>
<comment type="caution">
    <text evidence="4">The sequence shown here is derived from an EMBL/GenBank/DDBJ whole genome shotgun (WGS) entry which is preliminary data.</text>
</comment>
<dbReference type="AlphaFoldDB" id="A0A176TE09"/>
<evidence type="ECO:0000313" key="4">
    <source>
        <dbReference type="EMBL" id="OAD46158.1"/>
    </source>
</evidence>
<evidence type="ECO:0000259" key="3">
    <source>
        <dbReference type="PROSITE" id="PS50110"/>
    </source>
</evidence>
<dbReference type="InterPro" id="IPR001789">
    <property type="entry name" value="Sig_transdc_resp-reg_receiver"/>
</dbReference>
<dbReference type="InterPro" id="IPR036388">
    <property type="entry name" value="WH-like_DNA-bd_sf"/>
</dbReference>
<dbReference type="GO" id="GO:0000160">
    <property type="term" value="P:phosphorelay signal transduction system"/>
    <property type="evidence" value="ECO:0007669"/>
    <property type="project" value="InterPro"/>
</dbReference>
<feature type="domain" description="Response regulatory" evidence="3">
    <location>
        <begin position="7"/>
        <end position="123"/>
    </location>
</feature>
<dbReference type="PANTHER" id="PTHR45566:SF1">
    <property type="entry name" value="HTH-TYPE TRANSCRIPTIONAL REGULATOR YHJB-RELATED"/>
    <property type="match status" value="1"/>
</dbReference>
<dbReference type="PANTHER" id="PTHR45566">
    <property type="entry name" value="HTH-TYPE TRANSCRIPTIONAL REGULATOR YHJB-RELATED"/>
    <property type="match status" value="1"/>
</dbReference>
<keyword evidence="2" id="KW-0597">Phosphoprotein</keyword>
<dbReference type="Proteomes" id="UP000076923">
    <property type="component" value="Unassembled WGS sequence"/>
</dbReference>
<keyword evidence="1" id="KW-0238">DNA-binding</keyword>
<evidence type="ECO:0000256" key="2">
    <source>
        <dbReference type="PROSITE-ProRule" id="PRU00169"/>
    </source>
</evidence>
<gene>
    <name evidence="4" type="ORF">LPB303_04380</name>
</gene>
<dbReference type="PROSITE" id="PS50110">
    <property type="entry name" value="RESPONSE_REGULATORY"/>
    <property type="match status" value="1"/>
</dbReference>
<dbReference type="Pfam" id="PF00072">
    <property type="entry name" value="Response_reg"/>
    <property type="match status" value="1"/>
</dbReference>
<dbReference type="SMART" id="SM00421">
    <property type="entry name" value="HTH_LUXR"/>
    <property type="match status" value="1"/>
</dbReference>
<dbReference type="InterPro" id="IPR011006">
    <property type="entry name" value="CheY-like_superfamily"/>
</dbReference>
<organism evidence="4 5">
    <name type="scientific">Polaribacter atrinae</name>
    <dbReference type="NCBI Taxonomy" id="1333662"/>
    <lineage>
        <taxon>Bacteria</taxon>
        <taxon>Pseudomonadati</taxon>
        <taxon>Bacteroidota</taxon>
        <taxon>Flavobacteriia</taxon>
        <taxon>Flavobacteriales</taxon>
        <taxon>Flavobacteriaceae</taxon>
    </lineage>
</organism>
<sequence length="208" mass="23773">MTNLPIKIVIADDNRFFCDALKDSLNTHQELNVTNIFTTLKELIAYTNNCKLDLLILDVNFNGECSLDFMNQIKERNKDFKIIALTTMNNNFIKEKALKKGVDIFVGKDGDLANFKTIIINCFTNKSEKKGKTSSKVTIDNYTFTKRKLEILQALFMHSDKNEKELSAILHITESSLKSHKRELFEITNTKSTPELIKFGIQKSLIVA</sequence>
<dbReference type="InterPro" id="IPR051015">
    <property type="entry name" value="EvgA-like"/>
</dbReference>
<dbReference type="SUPFAM" id="SSF52172">
    <property type="entry name" value="CheY-like"/>
    <property type="match status" value="1"/>
</dbReference>
<name>A0A176TE09_9FLAO</name>
<dbReference type="CDD" id="cd00156">
    <property type="entry name" value="REC"/>
    <property type="match status" value="1"/>
</dbReference>
<dbReference type="SMART" id="SM00448">
    <property type="entry name" value="REC"/>
    <property type="match status" value="1"/>
</dbReference>
<reference evidence="4 5" key="1">
    <citation type="submission" date="2016-02" db="EMBL/GenBank/DDBJ databases">
        <title>Draft genome sequence of Polaribacter atrinae KACC17473.</title>
        <authorList>
            <person name="Shin S.-K."/>
            <person name="Yi H."/>
        </authorList>
    </citation>
    <scope>NUCLEOTIDE SEQUENCE [LARGE SCALE GENOMIC DNA]</scope>
    <source>
        <strain evidence="4 5">KACC 17473</strain>
    </source>
</reference>
<dbReference type="InterPro" id="IPR000792">
    <property type="entry name" value="Tscrpt_reg_LuxR_C"/>
</dbReference>
<dbReference type="STRING" id="1333662.LPB303_04380"/>
<dbReference type="InterPro" id="IPR016032">
    <property type="entry name" value="Sig_transdc_resp-reg_C-effctor"/>
</dbReference>
<accession>A0A176TE09</accession>
<dbReference type="EMBL" id="LVWE01000005">
    <property type="protein sequence ID" value="OAD46158.1"/>
    <property type="molecule type" value="Genomic_DNA"/>
</dbReference>
<dbReference type="OrthoDB" id="1200314at2"/>
<dbReference type="GO" id="GO:0006355">
    <property type="term" value="P:regulation of DNA-templated transcription"/>
    <property type="evidence" value="ECO:0007669"/>
    <property type="project" value="InterPro"/>
</dbReference>
<dbReference type="Gene3D" id="1.10.10.10">
    <property type="entry name" value="Winged helix-like DNA-binding domain superfamily/Winged helix DNA-binding domain"/>
    <property type="match status" value="1"/>
</dbReference>
<dbReference type="SUPFAM" id="SSF46894">
    <property type="entry name" value="C-terminal effector domain of the bipartite response regulators"/>
    <property type="match status" value="1"/>
</dbReference>
<dbReference type="GO" id="GO:0003677">
    <property type="term" value="F:DNA binding"/>
    <property type="evidence" value="ECO:0007669"/>
    <property type="project" value="UniProtKB-KW"/>
</dbReference>
<keyword evidence="5" id="KW-1185">Reference proteome</keyword>
<evidence type="ECO:0000256" key="1">
    <source>
        <dbReference type="ARBA" id="ARBA00023125"/>
    </source>
</evidence>
<evidence type="ECO:0000313" key="5">
    <source>
        <dbReference type="Proteomes" id="UP000076923"/>
    </source>
</evidence>
<protein>
    <recommendedName>
        <fullName evidence="3">Response regulatory domain-containing protein</fullName>
    </recommendedName>
</protein>
<feature type="modified residue" description="4-aspartylphosphate" evidence="2">
    <location>
        <position position="58"/>
    </location>
</feature>
<proteinExistence type="predicted"/>